<keyword evidence="2" id="KW-0813">Transport</keyword>
<evidence type="ECO:0000256" key="2">
    <source>
        <dbReference type="ARBA" id="ARBA00022448"/>
    </source>
</evidence>
<comment type="subcellular location">
    <subcellularLocation>
        <location evidence="1">Membrane</location>
        <topology evidence="1">Multi-pass membrane protein</topology>
    </subcellularLocation>
</comment>
<feature type="transmembrane region" description="Helical" evidence="7">
    <location>
        <begin position="101"/>
        <end position="122"/>
    </location>
</feature>
<dbReference type="SUPFAM" id="SSF103473">
    <property type="entry name" value="MFS general substrate transporter"/>
    <property type="match status" value="1"/>
</dbReference>
<comment type="similarity">
    <text evidence="6">Belongs to the major facilitator superfamily. Spinster (TC 2.A.1.49) family.</text>
</comment>
<evidence type="ECO:0000256" key="3">
    <source>
        <dbReference type="ARBA" id="ARBA00022692"/>
    </source>
</evidence>
<dbReference type="PANTHER" id="PTHR23505:SF79">
    <property type="entry name" value="PROTEIN SPINSTER"/>
    <property type="match status" value="1"/>
</dbReference>
<dbReference type="OrthoDB" id="440755at2759"/>
<dbReference type="Pfam" id="PF07690">
    <property type="entry name" value="MFS_1"/>
    <property type="match status" value="1"/>
</dbReference>
<feature type="transmembrane region" description="Helical" evidence="7">
    <location>
        <begin position="241"/>
        <end position="261"/>
    </location>
</feature>
<dbReference type="Proteomes" id="UP000002009">
    <property type="component" value="Chromosome 5"/>
</dbReference>
<name>C1E5L5_MICCC</name>
<dbReference type="InParanoid" id="C1E5L5"/>
<dbReference type="InterPro" id="IPR036259">
    <property type="entry name" value="MFS_trans_sf"/>
</dbReference>
<feature type="transmembrane region" description="Helical" evidence="7">
    <location>
        <begin position="311"/>
        <end position="329"/>
    </location>
</feature>
<evidence type="ECO:0000256" key="4">
    <source>
        <dbReference type="ARBA" id="ARBA00022989"/>
    </source>
</evidence>
<proteinExistence type="inferred from homology"/>
<keyword evidence="5 7" id="KW-0472">Membrane</keyword>
<dbReference type="KEGG" id="mis:MICPUN_75576"/>
<feature type="transmembrane region" description="Helical" evidence="7">
    <location>
        <begin position="134"/>
        <end position="156"/>
    </location>
</feature>
<dbReference type="EMBL" id="CP001326">
    <property type="protein sequence ID" value="ACO63653.1"/>
    <property type="molecule type" value="Genomic_DNA"/>
</dbReference>
<keyword evidence="4 7" id="KW-1133">Transmembrane helix</keyword>
<feature type="transmembrane region" description="Helical" evidence="7">
    <location>
        <begin position="162"/>
        <end position="180"/>
    </location>
</feature>
<dbReference type="GO" id="GO:0016020">
    <property type="term" value="C:membrane"/>
    <property type="evidence" value="ECO:0007669"/>
    <property type="project" value="UniProtKB-SubCell"/>
</dbReference>
<evidence type="ECO:0000256" key="5">
    <source>
        <dbReference type="ARBA" id="ARBA00023136"/>
    </source>
</evidence>
<keyword evidence="3 7" id="KW-0812">Transmembrane</keyword>
<evidence type="ECO:0000256" key="1">
    <source>
        <dbReference type="ARBA" id="ARBA00004141"/>
    </source>
</evidence>
<evidence type="ECO:0000313" key="9">
    <source>
        <dbReference type="EMBL" id="ACO63653.1"/>
    </source>
</evidence>
<sequence length="427" mass="45318">HDWRAFAMLCAGVFVIMMDQNLMAPNLSAIAHDFGFDDTERDVRLGGHISVAFFLLGLPAALVIGVLTDVIQRKRILVWTMILGQGPCVLALFVSSYWELFAIRTLTGVAVGGALPIVYSMVGDLFPANSRSYASMIVGMAMNFGGMFGQGVAGYLGPSFGWRVPFAVVGTFGLIVAAVVQNFAVEPRRGVADGGDGGLGASAAAAAAAASAKTASLASHRWAPLLREWLKKSAAVFRRPTNVLGFLQGIPGCVPWSIIGVFMNDYLAVDKGLGVEHATTIMMFFGFGGMFGTITGGVLGQKLYNAKPWYMTAYMGAAAIAGIFPWLYIVEADDYGTSAEAMGEKIAVMFFAGWLATMTGVNVRTVIVNVNAPYERGTAFAWFNLTDDLGKGFGPVMSSALVAHVGRTLAFKLGFGFWAPCGALCLL</sequence>
<dbReference type="AlphaFoldDB" id="C1E5L5"/>
<dbReference type="FunCoup" id="C1E5L5">
    <property type="interactions" value="74"/>
</dbReference>
<evidence type="ECO:0000256" key="6">
    <source>
        <dbReference type="ARBA" id="ARBA00024338"/>
    </source>
</evidence>
<dbReference type="GO" id="GO:0022857">
    <property type="term" value="F:transmembrane transporter activity"/>
    <property type="evidence" value="ECO:0007669"/>
    <property type="project" value="InterPro"/>
</dbReference>
<dbReference type="PROSITE" id="PS50850">
    <property type="entry name" value="MFS"/>
    <property type="match status" value="1"/>
</dbReference>
<gene>
    <name evidence="9" type="ORF">MICPUN_75576</name>
</gene>
<dbReference type="InterPro" id="IPR044770">
    <property type="entry name" value="MFS_spinster-like"/>
</dbReference>
<evidence type="ECO:0000313" key="10">
    <source>
        <dbReference type="Proteomes" id="UP000002009"/>
    </source>
</evidence>
<feature type="non-terminal residue" evidence="9">
    <location>
        <position position="427"/>
    </location>
</feature>
<evidence type="ECO:0000259" key="8">
    <source>
        <dbReference type="PROSITE" id="PS50850"/>
    </source>
</evidence>
<accession>C1E5L5</accession>
<evidence type="ECO:0000256" key="7">
    <source>
        <dbReference type="SAM" id="Phobius"/>
    </source>
</evidence>
<organism evidence="9 10">
    <name type="scientific">Micromonas commoda (strain RCC299 / NOUM17 / CCMP2709)</name>
    <name type="common">Picoplanktonic green alga</name>
    <dbReference type="NCBI Taxonomy" id="296587"/>
    <lineage>
        <taxon>Eukaryota</taxon>
        <taxon>Viridiplantae</taxon>
        <taxon>Chlorophyta</taxon>
        <taxon>Mamiellophyceae</taxon>
        <taxon>Mamiellales</taxon>
        <taxon>Mamiellaceae</taxon>
        <taxon>Micromonas</taxon>
    </lineage>
</organism>
<dbReference type="InterPro" id="IPR020846">
    <property type="entry name" value="MFS_dom"/>
</dbReference>
<feature type="transmembrane region" description="Helical" evidence="7">
    <location>
        <begin position="281"/>
        <end position="299"/>
    </location>
</feature>
<dbReference type="GeneID" id="8243306"/>
<protein>
    <submittedName>
        <fullName evidence="9">Major facilitator superfamily</fullName>
    </submittedName>
</protein>
<feature type="transmembrane region" description="Helical" evidence="7">
    <location>
        <begin position="349"/>
        <end position="367"/>
    </location>
</feature>
<feature type="transmembrane region" description="Helical" evidence="7">
    <location>
        <begin position="45"/>
        <end position="64"/>
    </location>
</feature>
<reference evidence="9 10" key="1">
    <citation type="journal article" date="2009" name="Science">
        <title>Green evolution and dynamic adaptations revealed by genomes of the marine picoeukaryotes Micromonas.</title>
        <authorList>
            <person name="Worden A.Z."/>
            <person name="Lee J.H."/>
            <person name="Mock T."/>
            <person name="Rouze P."/>
            <person name="Simmons M.P."/>
            <person name="Aerts A.L."/>
            <person name="Allen A.E."/>
            <person name="Cuvelier M.L."/>
            <person name="Derelle E."/>
            <person name="Everett M.V."/>
            <person name="Foulon E."/>
            <person name="Grimwood J."/>
            <person name="Gundlach H."/>
            <person name="Henrissat B."/>
            <person name="Napoli C."/>
            <person name="McDonald S.M."/>
            <person name="Parker M.S."/>
            <person name="Rombauts S."/>
            <person name="Salamov A."/>
            <person name="Von Dassow P."/>
            <person name="Badger J.H."/>
            <person name="Coutinho P.M."/>
            <person name="Demir E."/>
            <person name="Dubchak I."/>
            <person name="Gentemann C."/>
            <person name="Eikrem W."/>
            <person name="Gready J.E."/>
            <person name="John U."/>
            <person name="Lanier W."/>
            <person name="Lindquist E.A."/>
            <person name="Lucas S."/>
            <person name="Mayer K.F."/>
            <person name="Moreau H."/>
            <person name="Not F."/>
            <person name="Otillar R."/>
            <person name="Panaud O."/>
            <person name="Pangilinan J."/>
            <person name="Paulsen I."/>
            <person name="Piegu B."/>
            <person name="Poliakov A."/>
            <person name="Robbens S."/>
            <person name="Schmutz J."/>
            <person name="Toulza E."/>
            <person name="Wyss T."/>
            <person name="Zelensky A."/>
            <person name="Zhou K."/>
            <person name="Armbrust E.V."/>
            <person name="Bhattacharya D."/>
            <person name="Goodenough U.W."/>
            <person name="Van de Peer Y."/>
            <person name="Grigoriev I.V."/>
        </authorList>
    </citation>
    <scope>NUCLEOTIDE SEQUENCE [LARGE SCALE GENOMIC DNA]</scope>
    <source>
        <strain evidence="10">RCC299 / NOUM17</strain>
    </source>
</reference>
<feature type="transmembrane region" description="Helical" evidence="7">
    <location>
        <begin position="76"/>
        <end position="95"/>
    </location>
</feature>
<dbReference type="RefSeq" id="XP_002502395.1">
    <property type="nucleotide sequence ID" value="XM_002502349.1"/>
</dbReference>
<dbReference type="InterPro" id="IPR011701">
    <property type="entry name" value="MFS"/>
</dbReference>
<feature type="domain" description="Major facilitator superfamily (MFS) profile" evidence="8">
    <location>
        <begin position="5"/>
        <end position="427"/>
    </location>
</feature>
<dbReference type="Gene3D" id="1.20.1250.20">
    <property type="entry name" value="MFS general substrate transporter like domains"/>
    <property type="match status" value="1"/>
</dbReference>
<dbReference type="OMA" id="IVEMDYG"/>
<feature type="non-terminal residue" evidence="9">
    <location>
        <position position="1"/>
    </location>
</feature>
<keyword evidence="10" id="KW-1185">Reference proteome</keyword>
<dbReference type="PANTHER" id="PTHR23505">
    <property type="entry name" value="SPINSTER"/>
    <property type="match status" value="1"/>
</dbReference>